<evidence type="ECO:0000256" key="1">
    <source>
        <dbReference type="ARBA" id="ARBA00022801"/>
    </source>
</evidence>
<gene>
    <name evidence="3" type="ORF">NBH00_12165</name>
</gene>
<dbReference type="RefSeq" id="WP_254573585.1">
    <property type="nucleotide sequence ID" value="NZ_CP098502.1"/>
</dbReference>
<keyword evidence="4" id="KW-1185">Reference proteome</keyword>
<dbReference type="EMBL" id="CP098502">
    <property type="protein sequence ID" value="UTI66933.1"/>
    <property type="molecule type" value="Genomic_DNA"/>
</dbReference>
<dbReference type="Gene3D" id="3.40.50.1820">
    <property type="entry name" value="alpha/beta hydrolase"/>
    <property type="match status" value="1"/>
</dbReference>
<feature type="domain" description="AB hydrolase-1" evidence="2">
    <location>
        <begin position="40"/>
        <end position="297"/>
    </location>
</feature>
<keyword evidence="1 3" id="KW-0378">Hydrolase</keyword>
<dbReference type="Proteomes" id="UP001056035">
    <property type="component" value="Chromosome"/>
</dbReference>
<sequence>MPGPVPLTDWPALPGVRHEQLHAGGIDVHLASSGPEDGRPVLLLHGFPELWFSWRHQLRALGEAGYRVLAPDLRGVGGTAAPANPDTYDLLHLVRDAVGVLDALHLERATVVGHDCGAPPAWWTAAIHPQRVQAVAGLSVPFLPRAPEPPVPIMREHLGEDFYIVHFQEPGVAEAMLARDVRRTLATTRQWSRSWGEVEDDVPPCPPSMTEDELGVFAAAYARTGFTGGLNWYRNLDRNQRVMGEWDGVHVTVPALFVQGSRDPVRHFMPAAAMDGLVDDLRIEILDGADHWIQQERPADISALLLGFLAATGGPGRRD</sequence>
<dbReference type="SUPFAM" id="SSF53474">
    <property type="entry name" value="alpha/beta-Hydrolases"/>
    <property type="match status" value="1"/>
</dbReference>
<evidence type="ECO:0000259" key="2">
    <source>
        <dbReference type="Pfam" id="PF00561"/>
    </source>
</evidence>
<dbReference type="InterPro" id="IPR000073">
    <property type="entry name" value="AB_hydrolase_1"/>
</dbReference>
<dbReference type="GO" id="GO:0016787">
    <property type="term" value="F:hydrolase activity"/>
    <property type="evidence" value="ECO:0007669"/>
    <property type="project" value="UniProtKB-KW"/>
</dbReference>
<accession>A0ABY5DY31</accession>
<evidence type="ECO:0000313" key="4">
    <source>
        <dbReference type="Proteomes" id="UP001056035"/>
    </source>
</evidence>
<proteinExistence type="predicted"/>
<protein>
    <submittedName>
        <fullName evidence="3">Alpha/beta hydrolase</fullName>
    </submittedName>
</protein>
<name>A0ABY5DY31_9ACTN</name>
<dbReference type="Pfam" id="PF00561">
    <property type="entry name" value="Abhydrolase_1"/>
    <property type="match status" value="1"/>
</dbReference>
<reference evidence="3 4" key="1">
    <citation type="submission" date="2022-06" db="EMBL/GenBank/DDBJ databases">
        <title>Paraconexibacter antarcticus.</title>
        <authorList>
            <person name="Kim C.S."/>
        </authorList>
    </citation>
    <scope>NUCLEOTIDE SEQUENCE [LARGE SCALE GENOMIC DNA]</scope>
    <source>
        <strain evidence="3 4">02-257</strain>
    </source>
</reference>
<dbReference type="PANTHER" id="PTHR43329">
    <property type="entry name" value="EPOXIDE HYDROLASE"/>
    <property type="match status" value="1"/>
</dbReference>
<dbReference type="InterPro" id="IPR029058">
    <property type="entry name" value="AB_hydrolase_fold"/>
</dbReference>
<dbReference type="InterPro" id="IPR000639">
    <property type="entry name" value="Epox_hydrolase-like"/>
</dbReference>
<evidence type="ECO:0000313" key="3">
    <source>
        <dbReference type="EMBL" id="UTI66933.1"/>
    </source>
</evidence>
<dbReference type="PRINTS" id="PR00412">
    <property type="entry name" value="EPOXHYDRLASE"/>
</dbReference>
<organism evidence="3 4">
    <name type="scientific">Paraconexibacter antarcticus</name>
    <dbReference type="NCBI Taxonomy" id="2949664"/>
    <lineage>
        <taxon>Bacteria</taxon>
        <taxon>Bacillati</taxon>
        <taxon>Actinomycetota</taxon>
        <taxon>Thermoleophilia</taxon>
        <taxon>Solirubrobacterales</taxon>
        <taxon>Paraconexibacteraceae</taxon>
        <taxon>Paraconexibacter</taxon>
    </lineage>
</organism>